<dbReference type="SUPFAM" id="SSF53756">
    <property type="entry name" value="UDP-Glycosyltransferase/glycogen phosphorylase"/>
    <property type="match status" value="1"/>
</dbReference>
<dbReference type="RefSeq" id="WP_073402718.1">
    <property type="nucleotide sequence ID" value="NZ_FQTV01000012.1"/>
</dbReference>
<dbReference type="CDD" id="cd03789">
    <property type="entry name" value="GT9_LPS_heptosyltransferase"/>
    <property type="match status" value="1"/>
</dbReference>
<sequence>MSVLKNINNVKRTVLQALTKNVGASLNANGGKLNKADIKRVLIVRPNHRLGNQLLITPIVEDVTNFFPDAKIDLFVKGNVAPIIFQNYKNIDHILRLPKQHFKQLLQYIKGWLSIRKEYYDIVINVVPNSSSGRLLTKFARGKYKFYGDDVEELQQKYSDYQHIAKNPVYNFRYCLSKLGVSCDYNEIPSLNIKLSSSEIATGKELLDKLVTDKNKKTISIYTYATGAKCYDETWWLEFHKRLKSEYPNHNILEILPVENVSQILFKEPSLYSKDIREMAAVIANTEVFISADGGVMHLASAAQTPVIGLFSVTSIGRYEPYNGKSKGLDTNNLTNDEIISEINKNILA</sequence>
<reference evidence="3 4" key="1">
    <citation type="submission" date="2016-11" db="EMBL/GenBank/DDBJ databases">
        <authorList>
            <person name="Jaros S."/>
            <person name="Januszkiewicz K."/>
            <person name="Wedrychowicz H."/>
        </authorList>
    </citation>
    <scope>NUCLEOTIDE SEQUENCE [LARGE SCALE GENOMIC DNA]</scope>
    <source>
        <strain evidence="3 4">DSM 26991</strain>
    </source>
</reference>
<dbReference type="EMBL" id="FQTV01000012">
    <property type="protein sequence ID" value="SHF69123.1"/>
    <property type="molecule type" value="Genomic_DNA"/>
</dbReference>
<accession>A0A1M5DQ76</accession>
<dbReference type="InterPro" id="IPR051199">
    <property type="entry name" value="LPS_LOS_Heptosyltrfase"/>
</dbReference>
<protein>
    <submittedName>
        <fullName evidence="3">ADP-heptose:LPS heptosyltransferase</fullName>
    </submittedName>
</protein>
<dbReference type="PANTHER" id="PTHR30160">
    <property type="entry name" value="TETRAACYLDISACCHARIDE 4'-KINASE-RELATED"/>
    <property type="match status" value="1"/>
</dbReference>
<keyword evidence="4" id="KW-1185">Reference proteome</keyword>
<dbReference type="Gene3D" id="3.40.50.2000">
    <property type="entry name" value="Glycogen Phosphorylase B"/>
    <property type="match status" value="2"/>
</dbReference>
<dbReference type="STRING" id="1297750.SAMN05444405_11240"/>
<dbReference type="GO" id="GO:0008713">
    <property type="term" value="F:ADP-heptose-lipopolysaccharide heptosyltransferase activity"/>
    <property type="evidence" value="ECO:0007669"/>
    <property type="project" value="TreeGrafter"/>
</dbReference>
<keyword evidence="1" id="KW-0328">Glycosyltransferase</keyword>
<dbReference type="GO" id="GO:0005829">
    <property type="term" value="C:cytosol"/>
    <property type="evidence" value="ECO:0007669"/>
    <property type="project" value="TreeGrafter"/>
</dbReference>
<proteinExistence type="predicted"/>
<evidence type="ECO:0000313" key="4">
    <source>
        <dbReference type="Proteomes" id="UP000184509"/>
    </source>
</evidence>
<dbReference type="GO" id="GO:0009244">
    <property type="term" value="P:lipopolysaccharide core region biosynthetic process"/>
    <property type="evidence" value="ECO:0007669"/>
    <property type="project" value="TreeGrafter"/>
</dbReference>
<name>A0A1M5DQ76_9BACE</name>
<dbReference type="AlphaFoldDB" id="A0A1M5DQ76"/>
<evidence type="ECO:0000313" key="3">
    <source>
        <dbReference type="EMBL" id="SHF69123.1"/>
    </source>
</evidence>
<dbReference type="Pfam" id="PF01075">
    <property type="entry name" value="Glyco_transf_9"/>
    <property type="match status" value="1"/>
</dbReference>
<organism evidence="3 4">
    <name type="scientific">Bacteroides luti</name>
    <dbReference type="NCBI Taxonomy" id="1297750"/>
    <lineage>
        <taxon>Bacteria</taxon>
        <taxon>Pseudomonadati</taxon>
        <taxon>Bacteroidota</taxon>
        <taxon>Bacteroidia</taxon>
        <taxon>Bacteroidales</taxon>
        <taxon>Bacteroidaceae</taxon>
        <taxon>Bacteroides</taxon>
    </lineage>
</organism>
<dbReference type="InterPro" id="IPR002201">
    <property type="entry name" value="Glyco_trans_9"/>
</dbReference>
<dbReference type="OrthoDB" id="9797795at2"/>
<dbReference type="PANTHER" id="PTHR30160:SF7">
    <property type="entry name" value="ADP-HEPTOSE--LPS HEPTOSYLTRANSFERASE 2"/>
    <property type="match status" value="1"/>
</dbReference>
<keyword evidence="2 3" id="KW-0808">Transferase</keyword>
<evidence type="ECO:0000256" key="2">
    <source>
        <dbReference type="ARBA" id="ARBA00022679"/>
    </source>
</evidence>
<evidence type="ECO:0000256" key="1">
    <source>
        <dbReference type="ARBA" id="ARBA00022676"/>
    </source>
</evidence>
<dbReference type="Proteomes" id="UP000184509">
    <property type="component" value="Unassembled WGS sequence"/>
</dbReference>
<gene>
    <name evidence="3" type="ORF">SAMN05444405_11240</name>
</gene>